<dbReference type="GO" id="GO:0006633">
    <property type="term" value="P:fatty acid biosynthetic process"/>
    <property type="evidence" value="ECO:0007669"/>
    <property type="project" value="TreeGrafter"/>
</dbReference>
<proteinExistence type="inferred from homology"/>
<name>E6QLQ2_9ZZZZ</name>
<comment type="similarity">
    <text evidence="1">Belongs to the short-chain dehydrogenases/reductases (SDR) family.</text>
</comment>
<dbReference type="InterPro" id="IPR020904">
    <property type="entry name" value="Sc_DH/Rdtase_CS"/>
</dbReference>
<evidence type="ECO:0000313" key="3">
    <source>
        <dbReference type="EMBL" id="CBI08173.1"/>
    </source>
</evidence>
<dbReference type="EMBL" id="CABQ01000190">
    <property type="protein sequence ID" value="CBI08173.1"/>
    <property type="molecule type" value="Genomic_DNA"/>
</dbReference>
<dbReference type="PRINTS" id="PR00080">
    <property type="entry name" value="SDRFAMILY"/>
</dbReference>
<dbReference type="FunFam" id="3.40.50.720:FF:000084">
    <property type="entry name" value="Short-chain dehydrogenase reductase"/>
    <property type="match status" value="1"/>
</dbReference>
<dbReference type="GO" id="GO:0016616">
    <property type="term" value="F:oxidoreductase activity, acting on the CH-OH group of donors, NAD or NADP as acceptor"/>
    <property type="evidence" value="ECO:0007669"/>
    <property type="project" value="TreeGrafter"/>
</dbReference>
<dbReference type="InterPro" id="IPR002347">
    <property type="entry name" value="SDR_fam"/>
</dbReference>
<keyword evidence="2" id="KW-0560">Oxidoreductase</keyword>
<dbReference type="AlphaFoldDB" id="E6QLQ2"/>
<evidence type="ECO:0000256" key="1">
    <source>
        <dbReference type="ARBA" id="ARBA00006484"/>
    </source>
</evidence>
<dbReference type="SUPFAM" id="SSF51735">
    <property type="entry name" value="NAD(P)-binding Rossmann-fold domains"/>
    <property type="match status" value="1"/>
</dbReference>
<dbReference type="PANTHER" id="PTHR42760:SF133">
    <property type="entry name" value="3-OXOACYL-[ACYL-CARRIER-PROTEIN] REDUCTASE"/>
    <property type="match status" value="1"/>
</dbReference>
<dbReference type="GO" id="GO:0048038">
    <property type="term" value="F:quinone binding"/>
    <property type="evidence" value="ECO:0007669"/>
    <property type="project" value="TreeGrafter"/>
</dbReference>
<dbReference type="PANTHER" id="PTHR42760">
    <property type="entry name" value="SHORT-CHAIN DEHYDROGENASES/REDUCTASES FAMILY MEMBER"/>
    <property type="match status" value="1"/>
</dbReference>
<reference evidence="3" key="1">
    <citation type="submission" date="2009-10" db="EMBL/GenBank/DDBJ databases">
        <title>Diversity of trophic interactions inside an arsenic-rich microbial ecosystem.</title>
        <authorList>
            <person name="Bertin P.N."/>
            <person name="Heinrich-Salmeron A."/>
            <person name="Pelletier E."/>
            <person name="Goulhen-Chollet F."/>
            <person name="Arsene-Ploetze F."/>
            <person name="Gallien S."/>
            <person name="Calteau A."/>
            <person name="Vallenet D."/>
            <person name="Casiot C."/>
            <person name="Chane-Woon-Ming B."/>
            <person name="Giloteaux L."/>
            <person name="Barakat M."/>
            <person name="Bonnefoy V."/>
            <person name="Bruneel O."/>
            <person name="Chandler M."/>
            <person name="Cleiss J."/>
            <person name="Duran R."/>
            <person name="Elbaz-Poulichet F."/>
            <person name="Fonknechten N."/>
            <person name="Lauga B."/>
            <person name="Mornico D."/>
            <person name="Ortet P."/>
            <person name="Schaeffer C."/>
            <person name="Siguier P."/>
            <person name="Alexander Thil Smith A."/>
            <person name="Van Dorsselaer A."/>
            <person name="Weissenbach J."/>
            <person name="Medigue C."/>
            <person name="Le Paslier D."/>
        </authorList>
    </citation>
    <scope>NUCLEOTIDE SEQUENCE</scope>
</reference>
<dbReference type="CDD" id="cd05233">
    <property type="entry name" value="SDR_c"/>
    <property type="match status" value="1"/>
</dbReference>
<evidence type="ECO:0000256" key="2">
    <source>
        <dbReference type="ARBA" id="ARBA00023002"/>
    </source>
</evidence>
<protein>
    <submittedName>
        <fullName evidence="3">Short-chain dehydrogenase/reductase SDR</fullName>
    </submittedName>
</protein>
<organism evidence="3">
    <name type="scientific">mine drainage metagenome</name>
    <dbReference type="NCBI Taxonomy" id="410659"/>
    <lineage>
        <taxon>unclassified sequences</taxon>
        <taxon>metagenomes</taxon>
        <taxon>ecological metagenomes</taxon>
    </lineage>
</organism>
<sequence length="269" mass="27771">MDGNLLNSLNLTGKVALVTGGSRGIGAETVRLFRAAGARVVFSYRQAEEQAAALVAECGGAEHCLALRQTLQTPEDGRVLVEAAKAVYGQLDCLVVNHGIWPPRDAPIAEMCDGQWRETLGVNLDSVFGLVQGAVRAFEGQSKDGGARGAIVGHIVLISSTAGQRGEAFHTDYAVTKGALISLTKSLSSELAPRGILVNCVAPGWVATEMSAAALDDPERGPQIAKAIPVGRAGTPLEIAGPVVFLCTPYAGFISGEVLNVNGGAVLVG</sequence>
<accession>E6QLQ2</accession>
<dbReference type="Pfam" id="PF13561">
    <property type="entry name" value="adh_short_C2"/>
    <property type="match status" value="1"/>
</dbReference>
<comment type="caution">
    <text evidence="3">The sequence shown here is derived from an EMBL/GenBank/DDBJ whole genome shotgun (WGS) entry which is preliminary data.</text>
</comment>
<dbReference type="PROSITE" id="PS00061">
    <property type="entry name" value="ADH_SHORT"/>
    <property type="match status" value="1"/>
</dbReference>
<dbReference type="PRINTS" id="PR00081">
    <property type="entry name" value="GDHRDH"/>
</dbReference>
<gene>
    <name evidence="3" type="ORF">CARN6_1613</name>
</gene>
<dbReference type="InterPro" id="IPR036291">
    <property type="entry name" value="NAD(P)-bd_dom_sf"/>
</dbReference>
<dbReference type="Gene3D" id="3.40.50.720">
    <property type="entry name" value="NAD(P)-binding Rossmann-like Domain"/>
    <property type="match status" value="1"/>
</dbReference>